<dbReference type="STRING" id="658196.A0A397T8I8"/>
<dbReference type="PANTHER" id="PTHR21541:SF3">
    <property type="entry name" value="STRUCTURE-SPECIFIC ENDONUCLEASE SUBUNIT SLX4"/>
    <property type="match status" value="1"/>
</dbReference>
<organism evidence="1 2">
    <name type="scientific">Glomus cerebriforme</name>
    <dbReference type="NCBI Taxonomy" id="658196"/>
    <lineage>
        <taxon>Eukaryota</taxon>
        <taxon>Fungi</taxon>
        <taxon>Fungi incertae sedis</taxon>
        <taxon>Mucoromycota</taxon>
        <taxon>Glomeromycotina</taxon>
        <taxon>Glomeromycetes</taxon>
        <taxon>Glomerales</taxon>
        <taxon>Glomeraceae</taxon>
        <taxon>Glomus</taxon>
    </lineage>
</organism>
<proteinExistence type="predicted"/>
<name>A0A397T8I8_9GLOM</name>
<gene>
    <name evidence="1" type="ORF">C1645_764466</name>
</gene>
<comment type="caution">
    <text evidence="1">The sequence shown here is derived from an EMBL/GenBank/DDBJ whole genome shotgun (WGS) entry which is preliminary data.</text>
</comment>
<dbReference type="AlphaFoldDB" id="A0A397T8I8"/>
<protein>
    <submittedName>
        <fullName evidence="1">Uncharacterized protein</fullName>
    </submittedName>
</protein>
<evidence type="ECO:0000313" key="1">
    <source>
        <dbReference type="EMBL" id="RIA92597.1"/>
    </source>
</evidence>
<keyword evidence="2" id="KW-1185">Reference proteome</keyword>
<accession>A0A397T8I8</accession>
<dbReference type="EMBL" id="QKYT01000122">
    <property type="protein sequence ID" value="RIA92597.1"/>
    <property type="molecule type" value="Genomic_DNA"/>
</dbReference>
<dbReference type="GO" id="GO:0000712">
    <property type="term" value="P:resolution of meiotic recombination intermediates"/>
    <property type="evidence" value="ECO:0007669"/>
    <property type="project" value="TreeGrafter"/>
</dbReference>
<reference evidence="1 2" key="1">
    <citation type="submission" date="2018-06" db="EMBL/GenBank/DDBJ databases">
        <title>Comparative genomics reveals the genomic features of Rhizophagus irregularis, R. cerebriforme, R. diaphanum and Gigaspora rosea, and their symbiotic lifestyle signature.</title>
        <authorList>
            <person name="Morin E."/>
            <person name="San Clemente H."/>
            <person name="Chen E.C.H."/>
            <person name="De La Providencia I."/>
            <person name="Hainaut M."/>
            <person name="Kuo A."/>
            <person name="Kohler A."/>
            <person name="Murat C."/>
            <person name="Tang N."/>
            <person name="Roy S."/>
            <person name="Loubradou J."/>
            <person name="Henrissat B."/>
            <person name="Grigoriev I.V."/>
            <person name="Corradi N."/>
            <person name="Roux C."/>
            <person name="Martin F.M."/>
        </authorList>
    </citation>
    <scope>NUCLEOTIDE SEQUENCE [LARGE SCALE GENOMIC DNA]</scope>
    <source>
        <strain evidence="1 2">DAOM 227022</strain>
    </source>
</reference>
<evidence type="ECO:0000313" key="2">
    <source>
        <dbReference type="Proteomes" id="UP000265703"/>
    </source>
</evidence>
<sequence length="422" mass="48612">MNRLANMEKKQRIKELLKRKLPEKKCTAVHPKEKENIINKRTYTIETVPAAITNLTNDKIVIQKSIAITNNITNKQDKAITVESCIVCGKNLSYCPLDTRERHVNECLDNKIEIETNSISFKKSDAKQQGDKEQHSLFAIAMVCPCCNITFKAKTEKGKLNHFKMCGKKRNYTPTKMLEFLQELKRKYGRDPPFSSNILSKPGTTSLHIVPKEKKLTSYFNPISNDKNKSVKTDPISKENPKLSYVISRSYNVSVLDYDDDDFQSSIVFRASSTIEKPNKRKNDDDDDEDFQLGVALSKSILPSKKVSQKGKKLKYDLNTTPILPCADAIKKAKERAKTMFFNCPTINDIAKRLPSTSKFPKSKVGEKYTRQNYNEIEGRPNRKRHIYTLWEIQSFGGDDNPLKREDYITDMIWHYREEKFG</sequence>
<dbReference type="PANTHER" id="PTHR21541">
    <property type="entry name" value="BTB POZ DOMAIN CONTAINING 12"/>
    <property type="match status" value="1"/>
</dbReference>
<dbReference type="GO" id="GO:0033557">
    <property type="term" value="C:Slx1-Slx4 complex"/>
    <property type="evidence" value="ECO:0007669"/>
    <property type="project" value="TreeGrafter"/>
</dbReference>
<dbReference type="OrthoDB" id="5576441at2759"/>
<dbReference type="Proteomes" id="UP000265703">
    <property type="component" value="Unassembled WGS sequence"/>
</dbReference>